<dbReference type="InterPro" id="IPR009078">
    <property type="entry name" value="Ferritin-like_SF"/>
</dbReference>
<evidence type="ECO:0000313" key="1">
    <source>
        <dbReference type="EMBL" id="MDY3562763.1"/>
    </source>
</evidence>
<name>A0ABU5F6K6_9BACT</name>
<dbReference type="RefSeq" id="WP_320689043.1">
    <property type="nucleotide sequence ID" value="NZ_JAXBLV010000222.1"/>
</dbReference>
<gene>
    <name evidence="1" type="ORF">R5W23_004241</name>
</gene>
<dbReference type="EMBL" id="JAXBLV010000222">
    <property type="protein sequence ID" value="MDY3562763.1"/>
    <property type="molecule type" value="Genomic_DNA"/>
</dbReference>
<dbReference type="Proteomes" id="UP001272242">
    <property type="component" value="Unassembled WGS sequence"/>
</dbReference>
<dbReference type="InterPro" id="IPR012347">
    <property type="entry name" value="Ferritin-like"/>
</dbReference>
<protein>
    <submittedName>
        <fullName evidence="1">Ferritin-like domain-containing protein</fullName>
    </submittedName>
</protein>
<evidence type="ECO:0000313" key="2">
    <source>
        <dbReference type="Proteomes" id="UP001272242"/>
    </source>
</evidence>
<proteinExistence type="predicted"/>
<sequence>MLNAETHEALASGTEVMNALLRHELSAVETYTHAIGLIEDPTAIIELQKIRDGHRRAERELRECVVLMSAVPSQSPGLWPAFSATAAPGAKAVGCASVLAALRQCEEYAIAVYEDAVNHEDIPPDGYRLINGELLPEVRKHVDELNRLLGGAC</sequence>
<reference evidence="2" key="1">
    <citation type="journal article" date="2023" name="Mar. Drugs">
        <title>Gemmata algarum, a Novel Planctomycete Isolated from an Algal Mat, Displays Antimicrobial Activity.</title>
        <authorList>
            <person name="Kumar G."/>
            <person name="Kallscheuer N."/>
            <person name="Kashif M."/>
            <person name="Ahamad S."/>
            <person name="Jagadeeshwari U."/>
            <person name="Pannikurungottu S."/>
            <person name="Haufschild T."/>
            <person name="Kabuu M."/>
            <person name="Sasikala C."/>
            <person name="Jogler C."/>
            <person name="Ramana C."/>
        </authorList>
    </citation>
    <scope>NUCLEOTIDE SEQUENCE [LARGE SCALE GENOMIC DNA]</scope>
    <source>
        <strain evidence="2">JC673</strain>
    </source>
</reference>
<organism evidence="1 2">
    <name type="scientific">Gemmata algarum</name>
    <dbReference type="NCBI Taxonomy" id="2975278"/>
    <lineage>
        <taxon>Bacteria</taxon>
        <taxon>Pseudomonadati</taxon>
        <taxon>Planctomycetota</taxon>
        <taxon>Planctomycetia</taxon>
        <taxon>Gemmatales</taxon>
        <taxon>Gemmataceae</taxon>
        <taxon>Gemmata</taxon>
    </lineage>
</organism>
<dbReference type="SUPFAM" id="SSF47240">
    <property type="entry name" value="Ferritin-like"/>
    <property type="match status" value="1"/>
</dbReference>
<accession>A0ABU5F6K6</accession>
<comment type="caution">
    <text evidence="1">The sequence shown here is derived from an EMBL/GenBank/DDBJ whole genome shotgun (WGS) entry which is preliminary data.</text>
</comment>
<keyword evidence="2" id="KW-1185">Reference proteome</keyword>
<dbReference type="CDD" id="cd00657">
    <property type="entry name" value="Ferritin_like"/>
    <property type="match status" value="1"/>
</dbReference>
<dbReference type="Gene3D" id="1.20.1260.10">
    <property type="match status" value="1"/>
</dbReference>